<name>A0ABW7BN36_9ACTN</name>
<evidence type="ECO:0000313" key="3">
    <source>
        <dbReference type="EMBL" id="MFG3188937.1"/>
    </source>
</evidence>
<feature type="transmembrane region" description="Helical" evidence="1">
    <location>
        <begin position="136"/>
        <end position="158"/>
    </location>
</feature>
<feature type="chain" id="PRO_5046088095" description="DUF3592 domain-containing protein" evidence="2">
    <location>
        <begin position="21"/>
        <end position="252"/>
    </location>
</feature>
<proteinExistence type="predicted"/>
<feature type="signal peptide" evidence="2">
    <location>
        <begin position="1"/>
        <end position="20"/>
    </location>
</feature>
<dbReference type="RefSeq" id="WP_392880466.1">
    <property type="nucleotide sequence ID" value="NZ_JBICZW010000004.1"/>
</dbReference>
<keyword evidence="1" id="KW-0812">Transmembrane</keyword>
<evidence type="ECO:0008006" key="5">
    <source>
        <dbReference type="Google" id="ProtNLM"/>
    </source>
</evidence>
<keyword evidence="4" id="KW-1185">Reference proteome</keyword>
<feature type="transmembrane region" description="Helical" evidence="1">
    <location>
        <begin position="35"/>
        <end position="54"/>
    </location>
</feature>
<evidence type="ECO:0000313" key="4">
    <source>
        <dbReference type="Proteomes" id="UP001604282"/>
    </source>
</evidence>
<keyword evidence="1" id="KW-0472">Membrane</keyword>
<keyword evidence="2" id="KW-0732">Signal</keyword>
<keyword evidence="1" id="KW-1133">Transmembrane helix</keyword>
<gene>
    <name evidence="3" type="ORF">ACGFYS_08335</name>
</gene>
<dbReference type="EMBL" id="JBICZW010000004">
    <property type="protein sequence ID" value="MFG3188937.1"/>
    <property type="molecule type" value="Genomic_DNA"/>
</dbReference>
<sequence length="252" mass="26690">MDRRVTGGLVALCAPLFALAGNVVTAKIDPPPVVWYSLIGVCVLAAAPIAFQVYRDMVPGGTPAPPVPDGAVSPTGVRPGDFVVFDGGRTGDSGSAVGWLVGCGFVGLLFGGMLFVKRSEKIFGPADQPSVFDENPAPVLIGIALYVIGSLIAALAIWRGKWRGSLSVSPSQIVLTSPRNQTVLNRSDFLSVEVQKFFMKGYFLVAKVQPDSPLLTVPPTRSMYDPKRQVMVICRLTPMNAAPHAVRAALAQ</sequence>
<feature type="transmembrane region" description="Helical" evidence="1">
    <location>
        <begin position="96"/>
        <end position="116"/>
    </location>
</feature>
<dbReference type="Proteomes" id="UP001604282">
    <property type="component" value="Unassembled WGS sequence"/>
</dbReference>
<accession>A0ABW7BN36</accession>
<protein>
    <recommendedName>
        <fullName evidence="5">DUF3592 domain-containing protein</fullName>
    </recommendedName>
</protein>
<comment type="caution">
    <text evidence="3">The sequence shown here is derived from an EMBL/GenBank/DDBJ whole genome shotgun (WGS) entry which is preliminary data.</text>
</comment>
<organism evidence="3 4">
    <name type="scientific">Streptomyces omiyaensis</name>
    <dbReference type="NCBI Taxonomy" id="68247"/>
    <lineage>
        <taxon>Bacteria</taxon>
        <taxon>Bacillati</taxon>
        <taxon>Actinomycetota</taxon>
        <taxon>Actinomycetes</taxon>
        <taxon>Kitasatosporales</taxon>
        <taxon>Streptomycetaceae</taxon>
        <taxon>Streptomyces</taxon>
    </lineage>
</organism>
<evidence type="ECO:0000256" key="2">
    <source>
        <dbReference type="SAM" id="SignalP"/>
    </source>
</evidence>
<reference evidence="3 4" key="1">
    <citation type="submission" date="2024-10" db="EMBL/GenBank/DDBJ databases">
        <title>The Natural Products Discovery Center: Release of the First 8490 Sequenced Strains for Exploring Actinobacteria Biosynthetic Diversity.</title>
        <authorList>
            <person name="Kalkreuter E."/>
            <person name="Kautsar S.A."/>
            <person name="Yang D."/>
            <person name="Bader C.D."/>
            <person name="Teijaro C.N."/>
            <person name="Fluegel L."/>
            <person name="Davis C.M."/>
            <person name="Simpson J.R."/>
            <person name="Lauterbach L."/>
            <person name="Steele A.D."/>
            <person name="Gui C."/>
            <person name="Meng S."/>
            <person name="Li G."/>
            <person name="Viehrig K."/>
            <person name="Ye F."/>
            <person name="Su P."/>
            <person name="Kiefer A.F."/>
            <person name="Nichols A."/>
            <person name="Cepeda A.J."/>
            <person name="Yan W."/>
            <person name="Fan B."/>
            <person name="Jiang Y."/>
            <person name="Adhikari A."/>
            <person name="Zheng C.-J."/>
            <person name="Schuster L."/>
            <person name="Cowan T.M."/>
            <person name="Smanski M.J."/>
            <person name="Chevrette M.G."/>
            <person name="De Carvalho L.P.S."/>
            <person name="Shen B."/>
        </authorList>
    </citation>
    <scope>NUCLEOTIDE SEQUENCE [LARGE SCALE GENOMIC DNA]</scope>
    <source>
        <strain evidence="3 4">NPDC048229</strain>
    </source>
</reference>
<evidence type="ECO:0000256" key="1">
    <source>
        <dbReference type="SAM" id="Phobius"/>
    </source>
</evidence>